<evidence type="ECO:0000313" key="10">
    <source>
        <dbReference type="Proteomes" id="UP000326396"/>
    </source>
</evidence>
<comment type="similarity">
    <text evidence="1">Belongs to the alkB family.</text>
</comment>
<evidence type="ECO:0000259" key="8">
    <source>
        <dbReference type="Pfam" id="PF13532"/>
    </source>
</evidence>
<evidence type="ECO:0000313" key="9">
    <source>
        <dbReference type="EMBL" id="KAD2393710.1"/>
    </source>
</evidence>
<evidence type="ECO:0000256" key="4">
    <source>
        <dbReference type="ARBA" id="ARBA00023002"/>
    </source>
</evidence>
<evidence type="ECO:0000256" key="6">
    <source>
        <dbReference type="PIRSR" id="PIRSR604574-2"/>
    </source>
</evidence>
<comment type="caution">
    <text evidence="9">The sequence shown here is derived from an EMBL/GenBank/DDBJ whole genome shotgun (WGS) entry which is preliminary data.</text>
</comment>
<keyword evidence="4" id="KW-0560">Oxidoreductase</keyword>
<keyword evidence="5 6" id="KW-0408">Iron</keyword>
<proteinExistence type="inferred from homology"/>
<dbReference type="PANTHER" id="PTHR16557">
    <property type="entry name" value="ALKYLATED DNA REPAIR PROTEIN ALKB-RELATED"/>
    <property type="match status" value="1"/>
</dbReference>
<evidence type="ECO:0000256" key="7">
    <source>
        <dbReference type="SAM" id="MobiDB-lite"/>
    </source>
</evidence>
<dbReference type="GO" id="GO:0005737">
    <property type="term" value="C:cytoplasm"/>
    <property type="evidence" value="ECO:0007669"/>
    <property type="project" value="TreeGrafter"/>
</dbReference>
<dbReference type="GO" id="GO:0035516">
    <property type="term" value="F:broad specificity oxidative DNA demethylase activity"/>
    <property type="evidence" value="ECO:0007669"/>
    <property type="project" value="TreeGrafter"/>
</dbReference>
<keyword evidence="3" id="KW-0223">Dioxygenase</keyword>
<dbReference type="InterPro" id="IPR027450">
    <property type="entry name" value="AlkB-like"/>
</dbReference>
<feature type="binding site" evidence="6">
    <location>
        <position position="150"/>
    </location>
    <ligand>
        <name>Fe cation</name>
        <dbReference type="ChEBI" id="CHEBI:24875"/>
        <note>catalytic</note>
    </ligand>
</feature>
<accession>A0A5N6LN96</accession>
<keyword evidence="2 6" id="KW-0479">Metal-binding</keyword>
<sequence length="182" mass="19392">MASSSSSPAVTATSSSLTIGATCGPASSSAAAVSSFLASGTTGRIFDFRDFRFSGGAVVEYRRRRATEAAEEMVEGGGGGGGDRNIREKENDCDESSDSIRQGLPEVSISVGETAEFWYGHTMDENQSRKVLLELGDVLVYGGKSRLIFHGMKKIFHPTAPQSLFDAVSLRSGHLNLTLKQF</sequence>
<comment type="cofactor">
    <cofactor evidence="6">
        <name>Fe(2+)</name>
        <dbReference type="ChEBI" id="CHEBI:29033"/>
    </cofactor>
    <text evidence="6">Binds 1 Fe(2+) ion per subunit.</text>
</comment>
<name>A0A5N6LN96_9ASTR</name>
<dbReference type="OrthoDB" id="6614653at2759"/>
<dbReference type="InterPro" id="IPR004574">
    <property type="entry name" value="Alkb"/>
</dbReference>
<protein>
    <recommendedName>
        <fullName evidence="8">Alpha-ketoglutarate-dependent dioxygenase AlkB-like domain-containing protein</fullName>
    </recommendedName>
</protein>
<evidence type="ECO:0000256" key="5">
    <source>
        <dbReference type="ARBA" id="ARBA00023004"/>
    </source>
</evidence>
<dbReference type="EMBL" id="SZYD01000019">
    <property type="protein sequence ID" value="KAD2393710.1"/>
    <property type="molecule type" value="Genomic_DNA"/>
</dbReference>
<dbReference type="Proteomes" id="UP000326396">
    <property type="component" value="Linkage Group LG9"/>
</dbReference>
<evidence type="ECO:0000256" key="3">
    <source>
        <dbReference type="ARBA" id="ARBA00022964"/>
    </source>
</evidence>
<evidence type="ECO:0000256" key="1">
    <source>
        <dbReference type="ARBA" id="ARBA00007879"/>
    </source>
</evidence>
<dbReference type="InterPro" id="IPR037151">
    <property type="entry name" value="AlkB-like_sf"/>
</dbReference>
<gene>
    <name evidence="9" type="ORF">E3N88_40687</name>
</gene>
<dbReference type="SUPFAM" id="SSF51197">
    <property type="entry name" value="Clavaminate synthase-like"/>
    <property type="match status" value="1"/>
</dbReference>
<dbReference type="GO" id="GO:0008198">
    <property type="term" value="F:ferrous iron binding"/>
    <property type="evidence" value="ECO:0007669"/>
    <property type="project" value="TreeGrafter"/>
</dbReference>
<dbReference type="Pfam" id="PF13532">
    <property type="entry name" value="2OG-FeII_Oxy_2"/>
    <property type="match status" value="1"/>
</dbReference>
<reference evidence="9 10" key="1">
    <citation type="submission" date="2019-05" db="EMBL/GenBank/DDBJ databases">
        <title>Mikania micrantha, genome provides insights into the molecular mechanism of rapid growth.</title>
        <authorList>
            <person name="Liu B."/>
        </authorList>
    </citation>
    <scope>NUCLEOTIDE SEQUENCE [LARGE SCALE GENOMIC DNA]</scope>
    <source>
        <strain evidence="9">NLD-2019</strain>
        <tissue evidence="9">Leaf</tissue>
    </source>
</reference>
<keyword evidence="10" id="KW-1185">Reference proteome</keyword>
<dbReference type="PANTHER" id="PTHR16557:SF10">
    <property type="entry name" value="2-OXOGLUTARATE-DEPENDENT DIOXYGENASE FAMILY PROTEIN"/>
    <property type="match status" value="1"/>
</dbReference>
<dbReference type="GO" id="GO:0035515">
    <property type="term" value="F:oxidative RNA demethylase activity"/>
    <property type="evidence" value="ECO:0007669"/>
    <property type="project" value="TreeGrafter"/>
</dbReference>
<dbReference type="Gene3D" id="2.60.120.590">
    <property type="entry name" value="Alpha-ketoglutarate-dependent dioxygenase AlkB-like"/>
    <property type="match status" value="1"/>
</dbReference>
<feature type="domain" description="Alpha-ketoglutarate-dependent dioxygenase AlkB-like" evidence="8">
    <location>
        <begin position="101"/>
        <end position="179"/>
    </location>
</feature>
<feature type="region of interest" description="Disordered" evidence="7">
    <location>
        <begin position="67"/>
        <end position="100"/>
    </location>
</feature>
<evidence type="ECO:0000256" key="2">
    <source>
        <dbReference type="ARBA" id="ARBA00022723"/>
    </source>
</evidence>
<dbReference type="GO" id="GO:0035513">
    <property type="term" value="P:oxidative RNA demethylation"/>
    <property type="evidence" value="ECO:0007669"/>
    <property type="project" value="TreeGrafter"/>
</dbReference>
<dbReference type="AlphaFoldDB" id="A0A5N6LN96"/>
<organism evidence="9 10">
    <name type="scientific">Mikania micrantha</name>
    <name type="common">bitter vine</name>
    <dbReference type="NCBI Taxonomy" id="192012"/>
    <lineage>
        <taxon>Eukaryota</taxon>
        <taxon>Viridiplantae</taxon>
        <taxon>Streptophyta</taxon>
        <taxon>Embryophyta</taxon>
        <taxon>Tracheophyta</taxon>
        <taxon>Spermatophyta</taxon>
        <taxon>Magnoliopsida</taxon>
        <taxon>eudicotyledons</taxon>
        <taxon>Gunneridae</taxon>
        <taxon>Pentapetalae</taxon>
        <taxon>asterids</taxon>
        <taxon>campanulids</taxon>
        <taxon>Asterales</taxon>
        <taxon>Asteraceae</taxon>
        <taxon>Asteroideae</taxon>
        <taxon>Heliantheae alliance</taxon>
        <taxon>Eupatorieae</taxon>
        <taxon>Mikania</taxon>
    </lineage>
</organism>